<keyword evidence="3" id="KW-1185">Reference proteome</keyword>
<proteinExistence type="predicted"/>
<protein>
    <recommendedName>
        <fullName evidence="4">Secreted protein</fullName>
    </recommendedName>
</protein>
<gene>
    <name evidence="2" type="ORF">DES45_102328</name>
</gene>
<feature type="signal peptide" evidence="1">
    <location>
        <begin position="1"/>
        <end position="19"/>
    </location>
</feature>
<evidence type="ECO:0000313" key="3">
    <source>
        <dbReference type="Proteomes" id="UP000254925"/>
    </source>
</evidence>
<evidence type="ECO:0008006" key="4">
    <source>
        <dbReference type="Google" id="ProtNLM"/>
    </source>
</evidence>
<reference evidence="2 3" key="1">
    <citation type="submission" date="2018-07" db="EMBL/GenBank/DDBJ databases">
        <title>Genomic Encyclopedia of Type Strains, Phase IV (KMG-IV): sequencing the most valuable type-strain genomes for metagenomic binning, comparative biology and taxonomic classification.</title>
        <authorList>
            <person name="Goeker M."/>
        </authorList>
    </citation>
    <scope>NUCLEOTIDE SEQUENCE [LARGE SCALE GENOMIC DNA]</scope>
    <source>
        <strain evidence="2 3">DSM 14364</strain>
    </source>
</reference>
<dbReference type="OrthoDB" id="7870801at2"/>
<dbReference type="RefSeq" id="WP_114769137.1">
    <property type="nucleotide sequence ID" value="NZ_QQBB01000002.1"/>
</dbReference>
<name>A0A370HRK9_9HYPH</name>
<evidence type="ECO:0000313" key="2">
    <source>
        <dbReference type="EMBL" id="RDI60940.1"/>
    </source>
</evidence>
<keyword evidence="1" id="KW-0732">Signal</keyword>
<sequence length="97" mass="10800">MKKFVLAIAMMATAGGAQAQPRPFTPAMPCGQARQIVFANGAAVLSTGTYTYDRYVRDRSFCEINEYVEPAWVPTRDTPQCPIGYRCRSGRPFPFDD</sequence>
<accession>A0A370HRK9</accession>
<dbReference type="AlphaFoldDB" id="A0A370HRK9"/>
<feature type="chain" id="PRO_5016711898" description="Secreted protein" evidence="1">
    <location>
        <begin position="20"/>
        <end position="97"/>
    </location>
</feature>
<organism evidence="2 3">
    <name type="scientific">Microvirga subterranea</name>
    <dbReference type="NCBI Taxonomy" id="186651"/>
    <lineage>
        <taxon>Bacteria</taxon>
        <taxon>Pseudomonadati</taxon>
        <taxon>Pseudomonadota</taxon>
        <taxon>Alphaproteobacteria</taxon>
        <taxon>Hyphomicrobiales</taxon>
        <taxon>Methylobacteriaceae</taxon>
        <taxon>Microvirga</taxon>
    </lineage>
</organism>
<comment type="caution">
    <text evidence="2">The sequence shown here is derived from an EMBL/GenBank/DDBJ whole genome shotgun (WGS) entry which is preliminary data.</text>
</comment>
<evidence type="ECO:0000256" key="1">
    <source>
        <dbReference type="SAM" id="SignalP"/>
    </source>
</evidence>
<dbReference type="EMBL" id="QQBB01000002">
    <property type="protein sequence ID" value="RDI60940.1"/>
    <property type="molecule type" value="Genomic_DNA"/>
</dbReference>
<dbReference type="Proteomes" id="UP000254925">
    <property type="component" value="Unassembled WGS sequence"/>
</dbReference>